<dbReference type="AlphaFoldDB" id="A0A5M3MKX9"/>
<dbReference type="KEGG" id="cput:CONPUDRAFT_138053"/>
<protein>
    <submittedName>
        <fullName evidence="1">Uncharacterized protein</fullName>
    </submittedName>
</protein>
<comment type="caution">
    <text evidence="1">The sequence shown here is derived from an EMBL/GenBank/DDBJ whole genome shotgun (WGS) entry which is preliminary data.</text>
</comment>
<reference evidence="2" key="1">
    <citation type="journal article" date="2012" name="Science">
        <title>The Paleozoic origin of enzymatic lignin decomposition reconstructed from 31 fungal genomes.</title>
        <authorList>
            <person name="Floudas D."/>
            <person name="Binder M."/>
            <person name="Riley R."/>
            <person name="Barry K."/>
            <person name="Blanchette R.A."/>
            <person name="Henrissat B."/>
            <person name="Martinez A.T."/>
            <person name="Otillar R."/>
            <person name="Spatafora J.W."/>
            <person name="Yadav J.S."/>
            <person name="Aerts A."/>
            <person name="Benoit I."/>
            <person name="Boyd A."/>
            <person name="Carlson A."/>
            <person name="Copeland A."/>
            <person name="Coutinho P.M."/>
            <person name="de Vries R.P."/>
            <person name="Ferreira P."/>
            <person name="Findley K."/>
            <person name="Foster B."/>
            <person name="Gaskell J."/>
            <person name="Glotzer D."/>
            <person name="Gorecki P."/>
            <person name="Heitman J."/>
            <person name="Hesse C."/>
            <person name="Hori C."/>
            <person name="Igarashi K."/>
            <person name="Jurgens J.A."/>
            <person name="Kallen N."/>
            <person name="Kersten P."/>
            <person name="Kohler A."/>
            <person name="Kuees U."/>
            <person name="Kumar T.K.A."/>
            <person name="Kuo A."/>
            <person name="LaButti K."/>
            <person name="Larrondo L.F."/>
            <person name="Lindquist E."/>
            <person name="Ling A."/>
            <person name="Lombard V."/>
            <person name="Lucas S."/>
            <person name="Lundell T."/>
            <person name="Martin R."/>
            <person name="McLaughlin D.J."/>
            <person name="Morgenstern I."/>
            <person name="Morin E."/>
            <person name="Murat C."/>
            <person name="Nagy L.G."/>
            <person name="Nolan M."/>
            <person name="Ohm R.A."/>
            <person name="Patyshakuliyeva A."/>
            <person name="Rokas A."/>
            <person name="Ruiz-Duenas F.J."/>
            <person name="Sabat G."/>
            <person name="Salamov A."/>
            <person name="Samejima M."/>
            <person name="Schmutz J."/>
            <person name="Slot J.C."/>
            <person name="St John F."/>
            <person name="Stenlid J."/>
            <person name="Sun H."/>
            <person name="Sun S."/>
            <person name="Syed K."/>
            <person name="Tsang A."/>
            <person name="Wiebenga A."/>
            <person name="Young D."/>
            <person name="Pisabarro A."/>
            <person name="Eastwood D.C."/>
            <person name="Martin F."/>
            <person name="Cullen D."/>
            <person name="Grigoriev I.V."/>
            <person name="Hibbett D.S."/>
        </authorList>
    </citation>
    <scope>NUCLEOTIDE SEQUENCE [LARGE SCALE GENOMIC DNA]</scope>
    <source>
        <strain evidence="2">RWD-64-598 SS2</strain>
    </source>
</reference>
<dbReference type="Proteomes" id="UP000053558">
    <property type="component" value="Unassembled WGS sequence"/>
</dbReference>
<evidence type="ECO:0000313" key="2">
    <source>
        <dbReference type="Proteomes" id="UP000053558"/>
    </source>
</evidence>
<sequence length="131" mass="13992">MHRSLPSLYNPTDMPANAVAIVSLEQLKGSQATFPPKQIDLAASEDWRAILGRASGPTPSGDAPTCEPNNGLFPSLAVDKEAGSRSVYPRHAELVFDPVRSQVSIVSPIALKYVTRSFVLGHAQELGQPQG</sequence>
<dbReference type="GeneID" id="19201129"/>
<dbReference type="EMBL" id="JH711580">
    <property type="protein sequence ID" value="EIW79882.1"/>
    <property type="molecule type" value="Genomic_DNA"/>
</dbReference>
<keyword evidence="2" id="KW-1185">Reference proteome</keyword>
<proteinExistence type="predicted"/>
<accession>A0A5M3MKX9</accession>
<gene>
    <name evidence="1" type="ORF">CONPUDRAFT_138053</name>
</gene>
<dbReference type="RefSeq" id="XP_007770214.1">
    <property type="nucleotide sequence ID" value="XM_007772024.1"/>
</dbReference>
<name>A0A5M3MKX9_CONPW</name>
<organism evidence="1 2">
    <name type="scientific">Coniophora puteana (strain RWD-64-598)</name>
    <name type="common">Brown rot fungus</name>
    <dbReference type="NCBI Taxonomy" id="741705"/>
    <lineage>
        <taxon>Eukaryota</taxon>
        <taxon>Fungi</taxon>
        <taxon>Dikarya</taxon>
        <taxon>Basidiomycota</taxon>
        <taxon>Agaricomycotina</taxon>
        <taxon>Agaricomycetes</taxon>
        <taxon>Agaricomycetidae</taxon>
        <taxon>Boletales</taxon>
        <taxon>Coniophorineae</taxon>
        <taxon>Coniophoraceae</taxon>
        <taxon>Coniophora</taxon>
    </lineage>
</organism>
<evidence type="ECO:0000313" key="1">
    <source>
        <dbReference type="EMBL" id="EIW79882.1"/>
    </source>
</evidence>